<dbReference type="EMBL" id="BK015830">
    <property type="protein sequence ID" value="DAE27178.1"/>
    <property type="molecule type" value="Genomic_DNA"/>
</dbReference>
<accession>A0A8S5R7R8</accession>
<name>A0A8S5R7R8_9VIRU</name>
<organism evidence="1">
    <name type="scientific">virus sp. ct3kA5</name>
    <dbReference type="NCBI Taxonomy" id="2826790"/>
    <lineage>
        <taxon>Viruses</taxon>
    </lineage>
</organism>
<protein>
    <submittedName>
        <fullName evidence="1">Uncharacterized protein</fullName>
    </submittedName>
</protein>
<reference evidence="1" key="1">
    <citation type="journal article" date="2021" name="Proc. Natl. Acad. Sci. U.S.A.">
        <title>A Catalog of Tens of Thousands of Viruses from Human Metagenomes Reveals Hidden Associations with Chronic Diseases.</title>
        <authorList>
            <person name="Tisza M.J."/>
            <person name="Buck C.B."/>
        </authorList>
    </citation>
    <scope>NUCLEOTIDE SEQUENCE</scope>
    <source>
        <strain evidence="1">Ct3kA5</strain>
    </source>
</reference>
<sequence>MAKNYAASSWKNVFQQDVVNILRDLGHELYDFKNRKT</sequence>
<proteinExistence type="predicted"/>
<evidence type="ECO:0000313" key="1">
    <source>
        <dbReference type="EMBL" id="DAE27178.1"/>
    </source>
</evidence>